<sequence length="99" mass="11846">MIKENSYLGQGKSSLILLSNWKYNYQNQCKQLIDKLYQFIIYNLTTIIEATIIRKLLRTLNKILFEEVLHYKFMVQIVPESLKTRQTTCNLQKFNHNSE</sequence>
<name>A0A8S1W7Y1_PAROT</name>
<evidence type="ECO:0000313" key="2">
    <source>
        <dbReference type="Proteomes" id="UP000683925"/>
    </source>
</evidence>
<dbReference type="EMBL" id="CAJJDP010000084">
    <property type="protein sequence ID" value="CAD8185350.1"/>
    <property type="molecule type" value="Genomic_DNA"/>
</dbReference>
<organism evidence="1 2">
    <name type="scientific">Paramecium octaurelia</name>
    <dbReference type="NCBI Taxonomy" id="43137"/>
    <lineage>
        <taxon>Eukaryota</taxon>
        <taxon>Sar</taxon>
        <taxon>Alveolata</taxon>
        <taxon>Ciliophora</taxon>
        <taxon>Intramacronucleata</taxon>
        <taxon>Oligohymenophorea</taxon>
        <taxon>Peniculida</taxon>
        <taxon>Parameciidae</taxon>
        <taxon>Paramecium</taxon>
    </lineage>
</organism>
<dbReference type="AlphaFoldDB" id="A0A8S1W7Y1"/>
<protein>
    <submittedName>
        <fullName evidence="1">Uncharacterized protein</fullName>
    </submittedName>
</protein>
<keyword evidence="2" id="KW-1185">Reference proteome</keyword>
<evidence type="ECO:0000313" key="1">
    <source>
        <dbReference type="EMBL" id="CAD8185350.1"/>
    </source>
</evidence>
<accession>A0A8S1W7Y1</accession>
<proteinExistence type="predicted"/>
<comment type="caution">
    <text evidence="1">The sequence shown here is derived from an EMBL/GenBank/DDBJ whole genome shotgun (WGS) entry which is preliminary data.</text>
</comment>
<gene>
    <name evidence="1" type="ORF">POCTA_138.1.T0850130</name>
</gene>
<reference evidence="1" key="1">
    <citation type="submission" date="2021-01" db="EMBL/GenBank/DDBJ databases">
        <authorList>
            <consortium name="Genoscope - CEA"/>
            <person name="William W."/>
        </authorList>
    </citation>
    <scope>NUCLEOTIDE SEQUENCE</scope>
</reference>
<dbReference type="Proteomes" id="UP000683925">
    <property type="component" value="Unassembled WGS sequence"/>
</dbReference>